<keyword evidence="1" id="KW-0732">Signal</keyword>
<keyword evidence="8" id="KW-1185">Reference proteome</keyword>
<evidence type="ECO:0000256" key="3">
    <source>
        <dbReference type="ARBA" id="ARBA00023157"/>
    </source>
</evidence>
<protein>
    <submittedName>
        <fullName evidence="7">Laminin subunit alpha-3</fullName>
    </submittedName>
</protein>
<reference evidence="7 8" key="1">
    <citation type="submission" date="2023-05" db="EMBL/GenBank/DDBJ databases">
        <title>B98-5 Cell Line De Novo Hybrid Assembly: An Optical Mapping Approach.</title>
        <authorList>
            <person name="Kananen K."/>
            <person name="Auerbach J.A."/>
            <person name="Kautto E."/>
            <person name="Blachly J.S."/>
        </authorList>
    </citation>
    <scope>NUCLEOTIDE SEQUENCE [LARGE SCALE GENOMIC DNA]</scope>
    <source>
        <strain evidence="7">B95-8</strain>
        <tissue evidence="7">Cell line</tissue>
    </source>
</reference>
<dbReference type="PANTHER" id="PTHR15036:SF34">
    <property type="entry name" value="LAMININ SUBUNIT ALPHA-3"/>
    <property type="match status" value="1"/>
</dbReference>
<feature type="region of interest" description="Disordered" evidence="5">
    <location>
        <begin position="324"/>
        <end position="366"/>
    </location>
</feature>
<comment type="caution">
    <text evidence="7">The sequence shown here is derived from an EMBL/GenBank/DDBJ whole genome shotgun (WGS) entry which is preliminary data.</text>
</comment>
<proteinExistence type="predicted"/>
<sequence length="366" mass="39756">MQHSERHITTKVLVLHASYASPESQDSSVTDALLGFTASLSVFPAIATEMGLSQECVTRGRGLASARSFKVVENVEGTECDVCREGSFHLDPANLKGCTSCFCFGVNNQCHSSHKRRAKFVDMLGWRLETADRVDIPVSFNPGSNSMVADLQELPTTVRSASWVAPASYLGDKVSSYGGYLTYQAKSFGLPGDMILLEKKPDIQLTGQHLSIIYEEANTPRPDRLHHGRVQVVEGNFRHASSRAPVSREELMTVLSRLADVRIQGLHFTETQRLTLGEVGLEEASDTGSGRIAHAVEMCACPPAYAGDSCQADSYVKFKGGAPAADSLPSLSQAGPGTEQEGRYKRKRQSFMRSLPDAQKPGCLQV</sequence>
<feature type="domain" description="Laminin IV type A" evidence="6">
    <location>
        <begin position="121"/>
        <end position="298"/>
    </location>
</feature>
<name>A0ABQ9UBT4_SAGOE</name>
<dbReference type="InterPro" id="IPR000034">
    <property type="entry name" value="Laminin_IV"/>
</dbReference>
<dbReference type="Gene3D" id="2.170.300.10">
    <property type="entry name" value="Tie2 ligand-binding domain superfamily"/>
    <property type="match status" value="1"/>
</dbReference>
<keyword evidence="4" id="KW-0325">Glycoprotein</keyword>
<evidence type="ECO:0000256" key="2">
    <source>
        <dbReference type="ARBA" id="ARBA00022737"/>
    </source>
</evidence>
<gene>
    <name evidence="7" type="primary">LAMA3_3</name>
    <name evidence="7" type="ORF">P7K49_028267</name>
</gene>
<accession>A0ABQ9UBT4</accession>
<dbReference type="InterPro" id="IPR050372">
    <property type="entry name" value="Neurexin-related_CASP"/>
</dbReference>
<dbReference type="Pfam" id="PF00052">
    <property type="entry name" value="Laminin_B"/>
    <property type="match status" value="1"/>
</dbReference>
<dbReference type="PANTHER" id="PTHR15036">
    <property type="entry name" value="PIKACHURIN-LIKE PROTEIN"/>
    <property type="match status" value="1"/>
</dbReference>
<evidence type="ECO:0000259" key="6">
    <source>
        <dbReference type="PROSITE" id="PS51115"/>
    </source>
</evidence>
<evidence type="ECO:0000256" key="1">
    <source>
        <dbReference type="ARBA" id="ARBA00022729"/>
    </source>
</evidence>
<evidence type="ECO:0000313" key="7">
    <source>
        <dbReference type="EMBL" id="KAK2094529.1"/>
    </source>
</evidence>
<keyword evidence="2" id="KW-0677">Repeat</keyword>
<dbReference type="PROSITE" id="PS51115">
    <property type="entry name" value="LAMININ_IVA"/>
    <property type="match status" value="1"/>
</dbReference>
<evidence type="ECO:0000313" key="8">
    <source>
        <dbReference type="Proteomes" id="UP001266305"/>
    </source>
</evidence>
<dbReference type="EMBL" id="JASSZA010000014">
    <property type="protein sequence ID" value="KAK2094529.1"/>
    <property type="molecule type" value="Genomic_DNA"/>
</dbReference>
<evidence type="ECO:0000256" key="4">
    <source>
        <dbReference type="ARBA" id="ARBA00023180"/>
    </source>
</evidence>
<evidence type="ECO:0000256" key="5">
    <source>
        <dbReference type="SAM" id="MobiDB-lite"/>
    </source>
</evidence>
<dbReference type="Proteomes" id="UP001266305">
    <property type="component" value="Unassembled WGS sequence"/>
</dbReference>
<dbReference type="SMART" id="SM00281">
    <property type="entry name" value="LamB"/>
    <property type="match status" value="1"/>
</dbReference>
<keyword evidence="3" id="KW-1015">Disulfide bond</keyword>
<organism evidence="7 8">
    <name type="scientific">Saguinus oedipus</name>
    <name type="common">Cotton-top tamarin</name>
    <name type="synonym">Oedipomidas oedipus</name>
    <dbReference type="NCBI Taxonomy" id="9490"/>
    <lineage>
        <taxon>Eukaryota</taxon>
        <taxon>Metazoa</taxon>
        <taxon>Chordata</taxon>
        <taxon>Craniata</taxon>
        <taxon>Vertebrata</taxon>
        <taxon>Euteleostomi</taxon>
        <taxon>Mammalia</taxon>
        <taxon>Eutheria</taxon>
        <taxon>Euarchontoglires</taxon>
        <taxon>Primates</taxon>
        <taxon>Haplorrhini</taxon>
        <taxon>Platyrrhini</taxon>
        <taxon>Cebidae</taxon>
        <taxon>Callitrichinae</taxon>
        <taxon>Saguinus</taxon>
    </lineage>
</organism>